<evidence type="ECO:0000313" key="2">
    <source>
        <dbReference type="Proteomes" id="UP000616769"/>
    </source>
</evidence>
<reference evidence="1 2" key="1">
    <citation type="journal article" date="2015" name="Parasit. Vectors">
        <title>Draft genome of the scabies mite.</title>
        <authorList>
            <person name="Rider S.D.Jr."/>
            <person name="Morgan M.S."/>
            <person name="Arlian L.G."/>
        </authorList>
    </citation>
    <scope>NUCLEOTIDE SEQUENCE [LARGE SCALE GENOMIC DNA]</scope>
    <source>
        <strain evidence="1">Arlian Lab</strain>
    </source>
</reference>
<sequence>MAQVKMTWSQLVQNQNRSNVYPKSSKTDEIMSEQMALDLSCKDKQSIADSIGDFNDVENSSGNIESKSINNSEYLYHTEIYNRY</sequence>
<proteinExistence type="predicted"/>
<name>A0A132A014_SARSC</name>
<dbReference type="VEuPathDB" id="VectorBase:SSCA008511"/>
<evidence type="ECO:0000313" key="1">
    <source>
        <dbReference type="EMBL" id="KPM04274.1"/>
    </source>
</evidence>
<protein>
    <submittedName>
        <fullName evidence="1">Uncharacterized protein</fullName>
    </submittedName>
</protein>
<dbReference type="AlphaFoldDB" id="A0A132A014"/>
<dbReference type="OrthoDB" id="205248at2759"/>
<dbReference type="Proteomes" id="UP000616769">
    <property type="component" value="Unassembled WGS sequence"/>
</dbReference>
<dbReference type="EMBL" id="JXLN01008009">
    <property type="protein sequence ID" value="KPM04274.1"/>
    <property type="molecule type" value="Genomic_DNA"/>
</dbReference>
<gene>
    <name evidence="1" type="ORF">QR98_0027170</name>
</gene>
<comment type="caution">
    <text evidence="1">The sequence shown here is derived from an EMBL/GenBank/DDBJ whole genome shotgun (WGS) entry which is preliminary data.</text>
</comment>
<accession>A0A132A014</accession>
<organism evidence="1 2">
    <name type="scientific">Sarcoptes scabiei</name>
    <name type="common">Itch mite</name>
    <name type="synonym">Acarus scabiei</name>
    <dbReference type="NCBI Taxonomy" id="52283"/>
    <lineage>
        <taxon>Eukaryota</taxon>
        <taxon>Metazoa</taxon>
        <taxon>Ecdysozoa</taxon>
        <taxon>Arthropoda</taxon>
        <taxon>Chelicerata</taxon>
        <taxon>Arachnida</taxon>
        <taxon>Acari</taxon>
        <taxon>Acariformes</taxon>
        <taxon>Sarcoptiformes</taxon>
        <taxon>Astigmata</taxon>
        <taxon>Psoroptidia</taxon>
        <taxon>Sarcoptoidea</taxon>
        <taxon>Sarcoptidae</taxon>
        <taxon>Sarcoptinae</taxon>
        <taxon>Sarcoptes</taxon>
    </lineage>
</organism>